<feature type="domain" description="PABS" evidence="6">
    <location>
        <begin position="199"/>
        <end position="439"/>
    </location>
</feature>
<keyword evidence="5" id="KW-1133">Transmembrane helix</keyword>
<dbReference type="PROSITE" id="PS51006">
    <property type="entry name" value="PABS_2"/>
    <property type="match status" value="1"/>
</dbReference>
<evidence type="ECO:0000256" key="3">
    <source>
        <dbReference type="ARBA" id="ARBA00023115"/>
    </source>
</evidence>
<protein>
    <submittedName>
        <fullName evidence="7">Spermidine synthase</fullName>
    </submittedName>
</protein>
<comment type="similarity">
    <text evidence="1">Belongs to the spermidine/spermine synthase family.</text>
</comment>
<sequence>MKAFGLGLLVMSSGAVVMCLELAASRILAPVFGNSVFVWGSLIGVVLTSLSVGYWLGGRLADRSPSFRTLAAIVFTGGLLTFSIPYLSPNVLEAVAGLRLDEKTGPLLATLLLIAPPTFPLGMVSPYAVKLLSLARSRVGASAGDIYSLSTVGSILGTFLTVFVLIPYLDIRTVIVGSGALLMVVSAVYLPKTAKALAAILFIVVFTPAGYVAYSVTATGGEVVYLKETMYNSLAVVRQEDVLTLYLNGLPHSAMSLQDPYNLIFPYTRFFELGPALNPASKRTLFIGGGGFSGPKYFLKNYPDVIVDVVELDPDVVETAKKFFRLPDDRRLRVFVEDGRKYLQRANVSYDVVVLDAYAKTYVPFHLMTVEFYSLLKSRMSEDGVLVANLIASLTGDTSEILWSEYKTVGQVFPKQYVFKASEYPSSMVQNLILVACVSTSCDLEEAVNRVRDKWLAERIKPNLWTVIPDLGEFPTLTDNYAPVERMVNPVTGKPYSIRLEGYDVSPPALFYAGSNAFSVIGVIIALVVWFLKLFWGNV</sequence>
<feature type="transmembrane region" description="Helical" evidence="5">
    <location>
        <begin position="171"/>
        <end position="190"/>
    </location>
</feature>
<gene>
    <name evidence="7" type="ORF">ENM11_06160</name>
</gene>
<keyword evidence="2 4" id="KW-0808">Transferase</keyword>
<feature type="transmembrane region" description="Helical" evidence="5">
    <location>
        <begin position="509"/>
        <end position="532"/>
    </location>
</feature>
<dbReference type="InterPro" id="IPR029063">
    <property type="entry name" value="SAM-dependent_MTases_sf"/>
</dbReference>
<dbReference type="GO" id="GO:0010487">
    <property type="term" value="F:thermospermine synthase activity"/>
    <property type="evidence" value="ECO:0007669"/>
    <property type="project" value="TreeGrafter"/>
</dbReference>
<feature type="transmembrane region" description="Helical" evidence="5">
    <location>
        <begin position="35"/>
        <end position="57"/>
    </location>
</feature>
<feature type="active site" description="Proton acceptor" evidence="4">
    <location>
        <position position="356"/>
    </location>
</feature>
<dbReference type="NCBIfam" id="NF037959">
    <property type="entry name" value="MFS_SpdSyn"/>
    <property type="match status" value="1"/>
</dbReference>
<evidence type="ECO:0000256" key="5">
    <source>
        <dbReference type="SAM" id="Phobius"/>
    </source>
</evidence>
<evidence type="ECO:0000256" key="4">
    <source>
        <dbReference type="PROSITE-ProRule" id="PRU00354"/>
    </source>
</evidence>
<organism evidence="7">
    <name type="scientific">Caldiarchaeum subterraneum</name>
    <dbReference type="NCBI Taxonomy" id="311458"/>
    <lineage>
        <taxon>Archaea</taxon>
        <taxon>Nitrososphaerota</taxon>
        <taxon>Candidatus Caldarchaeales</taxon>
        <taxon>Candidatus Caldarchaeaceae</taxon>
        <taxon>Candidatus Caldarchaeum</taxon>
    </lineage>
</organism>
<evidence type="ECO:0000256" key="1">
    <source>
        <dbReference type="ARBA" id="ARBA00007867"/>
    </source>
</evidence>
<name>A0A7C5LA80_CALS0</name>
<feature type="transmembrane region" description="Helical" evidence="5">
    <location>
        <begin position="146"/>
        <end position="165"/>
    </location>
</feature>
<dbReference type="PANTHER" id="PTHR43317">
    <property type="entry name" value="THERMOSPERMINE SYNTHASE ACAULIS5"/>
    <property type="match status" value="1"/>
</dbReference>
<dbReference type="CDD" id="cd02440">
    <property type="entry name" value="AdoMet_MTases"/>
    <property type="match status" value="1"/>
</dbReference>
<feature type="transmembrane region" description="Helical" evidence="5">
    <location>
        <begin position="107"/>
        <end position="125"/>
    </location>
</feature>
<evidence type="ECO:0000259" key="6">
    <source>
        <dbReference type="PROSITE" id="PS51006"/>
    </source>
</evidence>
<keyword evidence="5" id="KW-0812">Transmembrane</keyword>
<dbReference type="PANTHER" id="PTHR43317:SF1">
    <property type="entry name" value="THERMOSPERMINE SYNTHASE ACAULIS5"/>
    <property type="match status" value="1"/>
</dbReference>
<proteinExistence type="inferred from homology"/>
<dbReference type="Pfam" id="PF01564">
    <property type="entry name" value="Spermine_synth"/>
    <property type="match status" value="1"/>
</dbReference>
<accession>A0A7C5LA80</accession>
<dbReference type="EMBL" id="DRWN01000051">
    <property type="protein sequence ID" value="HHK68718.1"/>
    <property type="molecule type" value="Genomic_DNA"/>
</dbReference>
<comment type="caution">
    <text evidence="7">The sequence shown here is derived from an EMBL/GenBank/DDBJ whole genome shotgun (WGS) entry which is preliminary data.</text>
</comment>
<dbReference type="Gene3D" id="3.40.50.150">
    <property type="entry name" value="Vaccinia Virus protein VP39"/>
    <property type="match status" value="1"/>
</dbReference>
<evidence type="ECO:0000256" key="2">
    <source>
        <dbReference type="ARBA" id="ARBA00022679"/>
    </source>
</evidence>
<dbReference type="AlphaFoldDB" id="A0A7C5LA80"/>
<reference evidence="7" key="1">
    <citation type="journal article" date="2020" name="mSystems">
        <title>Genome- and Community-Level Interaction Insights into Carbon Utilization and Element Cycling Functions of Hydrothermarchaeota in Hydrothermal Sediment.</title>
        <authorList>
            <person name="Zhou Z."/>
            <person name="Liu Y."/>
            <person name="Xu W."/>
            <person name="Pan J."/>
            <person name="Luo Z.H."/>
            <person name="Li M."/>
        </authorList>
    </citation>
    <scope>NUCLEOTIDE SEQUENCE [LARGE SCALE GENOMIC DNA]</scope>
    <source>
        <strain evidence="7">SpSt-1056</strain>
    </source>
</reference>
<feature type="transmembrane region" description="Helical" evidence="5">
    <location>
        <begin position="197"/>
        <end position="214"/>
    </location>
</feature>
<keyword evidence="5" id="KW-0472">Membrane</keyword>
<evidence type="ECO:0000313" key="7">
    <source>
        <dbReference type="EMBL" id="HHK68718.1"/>
    </source>
</evidence>
<dbReference type="SUPFAM" id="SSF53335">
    <property type="entry name" value="S-adenosyl-L-methionine-dependent methyltransferases"/>
    <property type="match status" value="1"/>
</dbReference>
<keyword evidence="3 4" id="KW-0620">Polyamine biosynthesis</keyword>
<dbReference type="InterPro" id="IPR030374">
    <property type="entry name" value="PABS"/>
</dbReference>
<feature type="transmembrane region" description="Helical" evidence="5">
    <location>
        <begin position="69"/>
        <end position="87"/>
    </location>
</feature>
<dbReference type="GO" id="GO:0006596">
    <property type="term" value="P:polyamine biosynthetic process"/>
    <property type="evidence" value="ECO:0007669"/>
    <property type="project" value="UniProtKB-UniRule"/>
</dbReference>